<dbReference type="AlphaFoldDB" id="M2QKM9"/>
<name>M2QKM9_CERS8</name>
<dbReference type="PROSITE" id="PS50088">
    <property type="entry name" value="ANK_REPEAT"/>
    <property type="match status" value="2"/>
</dbReference>
<reference evidence="4 5" key="1">
    <citation type="journal article" date="2012" name="Proc. Natl. Acad. Sci. U.S.A.">
        <title>Comparative genomics of Ceriporiopsis subvermispora and Phanerochaete chrysosporium provide insight into selective ligninolysis.</title>
        <authorList>
            <person name="Fernandez-Fueyo E."/>
            <person name="Ruiz-Duenas F.J."/>
            <person name="Ferreira P."/>
            <person name="Floudas D."/>
            <person name="Hibbett D.S."/>
            <person name="Canessa P."/>
            <person name="Larrondo L.F."/>
            <person name="James T.Y."/>
            <person name="Seelenfreund D."/>
            <person name="Lobos S."/>
            <person name="Polanco R."/>
            <person name="Tello M."/>
            <person name="Honda Y."/>
            <person name="Watanabe T."/>
            <person name="Watanabe T."/>
            <person name="Ryu J.S."/>
            <person name="Kubicek C.P."/>
            <person name="Schmoll M."/>
            <person name="Gaskell J."/>
            <person name="Hammel K.E."/>
            <person name="St John F.J."/>
            <person name="Vanden Wymelenberg A."/>
            <person name="Sabat G."/>
            <person name="Splinter BonDurant S."/>
            <person name="Syed K."/>
            <person name="Yadav J.S."/>
            <person name="Doddapaneni H."/>
            <person name="Subramanian V."/>
            <person name="Lavin J.L."/>
            <person name="Oguiza J.A."/>
            <person name="Perez G."/>
            <person name="Pisabarro A.G."/>
            <person name="Ramirez L."/>
            <person name="Santoyo F."/>
            <person name="Master E."/>
            <person name="Coutinho P.M."/>
            <person name="Henrissat B."/>
            <person name="Lombard V."/>
            <person name="Magnuson J.K."/>
            <person name="Kuees U."/>
            <person name="Hori C."/>
            <person name="Igarashi K."/>
            <person name="Samejima M."/>
            <person name="Held B.W."/>
            <person name="Barry K.W."/>
            <person name="LaButti K.M."/>
            <person name="Lapidus A."/>
            <person name="Lindquist E.A."/>
            <person name="Lucas S.M."/>
            <person name="Riley R."/>
            <person name="Salamov A.A."/>
            <person name="Hoffmeister D."/>
            <person name="Schwenk D."/>
            <person name="Hadar Y."/>
            <person name="Yarden O."/>
            <person name="de Vries R.P."/>
            <person name="Wiebenga A."/>
            <person name="Stenlid J."/>
            <person name="Eastwood D."/>
            <person name="Grigoriev I.V."/>
            <person name="Berka R.M."/>
            <person name="Blanchette R.A."/>
            <person name="Kersten P."/>
            <person name="Martinez A.T."/>
            <person name="Vicuna R."/>
            <person name="Cullen D."/>
        </authorList>
    </citation>
    <scope>NUCLEOTIDE SEQUENCE [LARGE SCALE GENOMIC DNA]</scope>
    <source>
        <strain evidence="4 5">B</strain>
    </source>
</reference>
<sequence>MAPDLTGTETPYQFGYVTLVISGAQRAVERPSDINYPAALKYLLKSRAPPDVPDIVGYSALQHATMNHLAMVDLARLLLEHGADPNHRNRYGEVALIPAFEGNQHGIIDLLLEFGADLNIPEADGLAPTQLFLRYGPQVTVTVRKWMRRRAGEQAPMSDKKCDGCGKEDDQLKMFPLPLCALLHSGLPALPTGAQWKLHKPNCQPSDASNTITVKPRYKDMGPLRSNADMVRQMLGVETQPVPKSHQRSAHAPRIRPGNGKFMIVKVQVPMDPLGLQLNSTVYGDLLIYTKKRDFVCMVVRSDDTKAYDAIAGAVRTKGVGGAKAHFSAKLLSKDKLVIKVGEVLAEQPF</sequence>
<dbReference type="InterPro" id="IPR036770">
    <property type="entry name" value="Ankyrin_rpt-contain_sf"/>
</dbReference>
<protein>
    <submittedName>
        <fullName evidence="4">Uncharacterized protein</fullName>
    </submittedName>
</protein>
<evidence type="ECO:0000256" key="2">
    <source>
        <dbReference type="ARBA" id="ARBA00023043"/>
    </source>
</evidence>
<dbReference type="STRING" id="914234.M2QKM9"/>
<dbReference type="EMBL" id="KB445809">
    <property type="protein sequence ID" value="EMD32700.1"/>
    <property type="molecule type" value="Genomic_DNA"/>
</dbReference>
<evidence type="ECO:0000313" key="4">
    <source>
        <dbReference type="EMBL" id="EMD32700.1"/>
    </source>
</evidence>
<keyword evidence="2 3" id="KW-0040">ANK repeat</keyword>
<feature type="repeat" description="ANK" evidence="3">
    <location>
        <begin position="56"/>
        <end position="90"/>
    </location>
</feature>
<dbReference type="OrthoDB" id="194358at2759"/>
<gene>
    <name evidence="4" type="ORF">CERSUDRAFT_99077</name>
</gene>
<dbReference type="PANTHER" id="PTHR24171:SF9">
    <property type="entry name" value="ANKYRIN REPEAT DOMAIN-CONTAINING PROTEIN 39"/>
    <property type="match status" value="1"/>
</dbReference>
<dbReference type="InterPro" id="IPR002110">
    <property type="entry name" value="Ankyrin_rpt"/>
</dbReference>
<evidence type="ECO:0000256" key="1">
    <source>
        <dbReference type="ARBA" id="ARBA00022737"/>
    </source>
</evidence>
<dbReference type="HOGENOM" id="CLU_053726_0_0_1"/>
<keyword evidence="1" id="KW-0677">Repeat</keyword>
<dbReference type="SMART" id="SM00248">
    <property type="entry name" value="ANK"/>
    <property type="match status" value="2"/>
</dbReference>
<accession>M2QKM9</accession>
<dbReference type="Proteomes" id="UP000016930">
    <property type="component" value="Unassembled WGS sequence"/>
</dbReference>
<evidence type="ECO:0000256" key="3">
    <source>
        <dbReference type="PROSITE-ProRule" id="PRU00023"/>
    </source>
</evidence>
<feature type="repeat" description="ANK" evidence="3">
    <location>
        <begin position="91"/>
        <end position="123"/>
    </location>
</feature>
<evidence type="ECO:0000313" key="5">
    <source>
        <dbReference type="Proteomes" id="UP000016930"/>
    </source>
</evidence>
<organism evidence="4 5">
    <name type="scientific">Ceriporiopsis subvermispora (strain B)</name>
    <name type="common">White-rot fungus</name>
    <name type="synonym">Gelatoporia subvermispora</name>
    <dbReference type="NCBI Taxonomy" id="914234"/>
    <lineage>
        <taxon>Eukaryota</taxon>
        <taxon>Fungi</taxon>
        <taxon>Dikarya</taxon>
        <taxon>Basidiomycota</taxon>
        <taxon>Agaricomycotina</taxon>
        <taxon>Agaricomycetes</taxon>
        <taxon>Polyporales</taxon>
        <taxon>Gelatoporiaceae</taxon>
        <taxon>Gelatoporia</taxon>
    </lineage>
</organism>
<dbReference type="PANTHER" id="PTHR24171">
    <property type="entry name" value="ANKYRIN REPEAT DOMAIN-CONTAINING PROTEIN 39-RELATED"/>
    <property type="match status" value="1"/>
</dbReference>
<dbReference type="Pfam" id="PF12796">
    <property type="entry name" value="Ank_2"/>
    <property type="match status" value="1"/>
</dbReference>
<proteinExistence type="predicted"/>
<dbReference type="SUPFAM" id="SSF48403">
    <property type="entry name" value="Ankyrin repeat"/>
    <property type="match status" value="1"/>
</dbReference>
<keyword evidence="5" id="KW-1185">Reference proteome</keyword>
<dbReference type="Gene3D" id="1.25.40.20">
    <property type="entry name" value="Ankyrin repeat-containing domain"/>
    <property type="match status" value="1"/>
</dbReference>